<dbReference type="eggNOG" id="COG2096">
    <property type="taxonomic scope" value="Bacteria"/>
</dbReference>
<dbReference type="SUPFAM" id="SSF89028">
    <property type="entry name" value="Cobalamin adenosyltransferase-like"/>
    <property type="match status" value="1"/>
</dbReference>
<evidence type="ECO:0000256" key="7">
    <source>
        <dbReference type="ARBA" id="ARBA00022679"/>
    </source>
</evidence>
<dbReference type="InterPro" id="IPR036451">
    <property type="entry name" value="CblAdoTrfase-like_sf"/>
</dbReference>
<dbReference type="AlphaFoldDB" id="A0A1N6EMB3"/>
<keyword evidence="8 15" id="KW-0547">Nucleotide-binding</keyword>
<gene>
    <name evidence="17" type="ORF">SAMN05878443_0078</name>
</gene>
<organism evidence="17 18">
    <name type="scientific">Carnobacterium alterfunditum</name>
    <dbReference type="NCBI Taxonomy" id="28230"/>
    <lineage>
        <taxon>Bacteria</taxon>
        <taxon>Bacillati</taxon>
        <taxon>Bacillota</taxon>
        <taxon>Bacilli</taxon>
        <taxon>Lactobacillales</taxon>
        <taxon>Carnobacteriaceae</taxon>
        <taxon>Carnobacterium</taxon>
    </lineage>
</organism>
<evidence type="ECO:0000313" key="18">
    <source>
        <dbReference type="Proteomes" id="UP000184758"/>
    </source>
</evidence>
<evidence type="ECO:0000256" key="1">
    <source>
        <dbReference type="ARBA" id="ARBA00005121"/>
    </source>
</evidence>
<comment type="catalytic activity">
    <reaction evidence="13 15">
        <text>2 cob(II)yrinate a,c diamide + reduced [electron-transfer flavoprotein] + 2 ATP = 2 adenosylcob(III)yrinate a,c-diamide + 2 triphosphate + oxidized [electron-transfer flavoprotein] + 3 H(+)</text>
        <dbReference type="Rhea" id="RHEA:11528"/>
        <dbReference type="Rhea" id="RHEA-COMP:10685"/>
        <dbReference type="Rhea" id="RHEA-COMP:10686"/>
        <dbReference type="ChEBI" id="CHEBI:15378"/>
        <dbReference type="ChEBI" id="CHEBI:18036"/>
        <dbReference type="ChEBI" id="CHEBI:30616"/>
        <dbReference type="ChEBI" id="CHEBI:57692"/>
        <dbReference type="ChEBI" id="CHEBI:58307"/>
        <dbReference type="ChEBI" id="CHEBI:58503"/>
        <dbReference type="ChEBI" id="CHEBI:58537"/>
        <dbReference type="EC" id="2.5.1.17"/>
    </reaction>
</comment>
<evidence type="ECO:0000256" key="9">
    <source>
        <dbReference type="ARBA" id="ARBA00022840"/>
    </source>
</evidence>
<dbReference type="PANTHER" id="PTHR12213">
    <property type="entry name" value="CORRINOID ADENOSYLTRANSFERASE"/>
    <property type="match status" value="1"/>
</dbReference>
<dbReference type="EMBL" id="FSRN01000001">
    <property type="protein sequence ID" value="SIN84097.1"/>
    <property type="molecule type" value="Genomic_DNA"/>
</dbReference>
<evidence type="ECO:0000256" key="3">
    <source>
        <dbReference type="ARBA" id="ARBA00011233"/>
    </source>
</evidence>
<evidence type="ECO:0000256" key="13">
    <source>
        <dbReference type="ARBA" id="ARBA00048555"/>
    </source>
</evidence>
<dbReference type="GO" id="GO:0008817">
    <property type="term" value="F:corrinoid adenosyltransferase activity"/>
    <property type="evidence" value="ECO:0007669"/>
    <property type="project" value="UniProtKB-UniRule"/>
</dbReference>
<comment type="subunit">
    <text evidence="3">Homotrimer.</text>
</comment>
<name>A0A1N6EMB3_9LACT</name>
<comment type="catalytic activity">
    <reaction evidence="14 15">
        <text>2 cob(II)alamin + reduced [electron-transfer flavoprotein] + 2 ATP = 2 adenosylcob(III)alamin + 2 triphosphate + oxidized [electron-transfer flavoprotein] + 3 H(+)</text>
        <dbReference type="Rhea" id="RHEA:28671"/>
        <dbReference type="Rhea" id="RHEA-COMP:10685"/>
        <dbReference type="Rhea" id="RHEA-COMP:10686"/>
        <dbReference type="ChEBI" id="CHEBI:15378"/>
        <dbReference type="ChEBI" id="CHEBI:16304"/>
        <dbReference type="ChEBI" id="CHEBI:18036"/>
        <dbReference type="ChEBI" id="CHEBI:18408"/>
        <dbReference type="ChEBI" id="CHEBI:30616"/>
        <dbReference type="ChEBI" id="CHEBI:57692"/>
        <dbReference type="ChEBI" id="CHEBI:58307"/>
        <dbReference type="EC" id="2.5.1.17"/>
    </reaction>
</comment>
<dbReference type="Pfam" id="PF01923">
    <property type="entry name" value="Cob_adeno_trans"/>
    <property type="match status" value="1"/>
</dbReference>
<evidence type="ECO:0000256" key="8">
    <source>
        <dbReference type="ARBA" id="ARBA00022741"/>
    </source>
</evidence>
<comment type="similarity">
    <text evidence="2 15">Belongs to the Cob(I)alamin adenosyltransferase family.</text>
</comment>
<dbReference type="STRING" id="28230.SAMN05878443_0078"/>
<feature type="domain" description="Cobalamin adenosyltransferase-like" evidence="16">
    <location>
        <begin position="4"/>
        <end position="167"/>
    </location>
</feature>
<dbReference type="UniPathway" id="UPA00148">
    <property type="reaction ID" value="UER00233"/>
</dbReference>
<protein>
    <recommendedName>
        <fullName evidence="5 15">Corrinoid adenosyltransferase</fullName>
        <ecNumber evidence="4 15">2.5.1.17</ecNumber>
    </recommendedName>
    <alternativeName>
        <fullName evidence="10 15">Cob(II)alamin adenosyltransferase</fullName>
    </alternativeName>
    <alternativeName>
        <fullName evidence="12 15">Cob(II)yrinic acid a,c-diamide adenosyltransferase</fullName>
    </alternativeName>
    <alternativeName>
        <fullName evidence="11 15">Cobinamide/cobalamin adenosyltransferase</fullName>
    </alternativeName>
</protein>
<dbReference type="Gene3D" id="1.20.1200.10">
    <property type="entry name" value="Cobalamin adenosyltransferase-like"/>
    <property type="match status" value="1"/>
</dbReference>
<evidence type="ECO:0000256" key="14">
    <source>
        <dbReference type="ARBA" id="ARBA00048692"/>
    </source>
</evidence>
<keyword evidence="18" id="KW-1185">Reference proteome</keyword>
<keyword evidence="6 15" id="KW-0169">Cobalamin biosynthesis</keyword>
<evidence type="ECO:0000259" key="16">
    <source>
        <dbReference type="Pfam" id="PF01923"/>
    </source>
</evidence>
<evidence type="ECO:0000256" key="12">
    <source>
        <dbReference type="ARBA" id="ARBA00033354"/>
    </source>
</evidence>
<proteinExistence type="inferred from homology"/>
<keyword evidence="7 15" id="KW-0808">Transferase</keyword>
<evidence type="ECO:0000256" key="2">
    <source>
        <dbReference type="ARBA" id="ARBA00007487"/>
    </source>
</evidence>
<evidence type="ECO:0000256" key="6">
    <source>
        <dbReference type="ARBA" id="ARBA00022573"/>
    </source>
</evidence>
<sequence length="200" mass="23020">MQYYTKRGDQGNTNIITGRTVRKDATRVEAYGTIDELNSLIGLIVSQVDGENLELKDELLMIQHFLFDCGTDLAVPDEKIPYKITEEEIKFLEQRIDYYTPIPVEVDKFIIPGGSPVASLMQLARAVTRRAERRIVTFINEEEKTNRQVQIFVNRLSDYFFALGRVVNHNEGIKEPLYERGGTVFHESFKTADKIIKKED</sequence>
<dbReference type="OrthoDB" id="9778896at2"/>
<dbReference type="FunFam" id="1.20.1200.10:FF:000001">
    <property type="entry name" value="Cob(I)yrinic acid a,c-diamide adenosyltransferase"/>
    <property type="match status" value="1"/>
</dbReference>
<dbReference type="EC" id="2.5.1.17" evidence="4 15"/>
<dbReference type="InterPro" id="IPR016030">
    <property type="entry name" value="CblAdoTrfase-like"/>
</dbReference>
<dbReference type="InterPro" id="IPR029499">
    <property type="entry name" value="PduO-typ"/>
</dbReference>
<evidence type="ECO:0000313" key="17">
    <source>
        <dbReference type="EMBL" id="SIN84097.1"/>
    </source>
</evidence>
<evidence type="ECO:0000256" key="15">
    <source>
        <dbReference type="RuleBase" id="RU366026"/>
    </source>
</evidence>
<dbReference type="GO" id="GO:0009236">
    <property type="term" value="P:cobalamin biosynthetic process"/>
    <property type="evidence" value="ECO:0007669"/>
    <property type="project" value="UniProtKB-UniRule"/>
</dbReference>
<evidence type="ECO:0000256" key="11">
    <source>
        <dbReference type="ARBA" id="ARBA00033334"/>
    </source>
</evidence>
<dbReference type="RefSeq" id="WP_034546472.1">
    <property type="nucleotide sequence ID" value="NZ_FSRN01000001.1"/>
</dbReference>
<dbReference type="GO" id="GO:0005524">
    <property type="term" value="F:ATP binding"/>
    <property type="evidence" value="ECO:0007669"/>
    <property type="project" value="UniProtKB-UniRule"/>
</dbReference>
<evidence type="ECO:0000256" key="4">
    <source>
        <dbReference type="ARBA" id="ARBA00012454"/>
    </source>
</evidence>
<dbReference type="NCBIfam" id="TIGR00636">
    <property type="entry name" value="PduO_Nterm"/>
    <property type="match status" value="1"/>
</dbReference>
<keyword evidence="9 15" id="KW-0067">ATP-binding</keyword>
<accession>A0A1N6EMB3</accession>
<reference evidence="18" key="1">
    <citation type="submission" date="2016-11" db="EMBL/GenBank/DDBJ databases">
        <authorList>
            <person name="Varghese N."/>
            <person name="Submissions S."/>
        </authorList>
    </citation>
    <scope>NUCLEOTIDE SEQUENCE [LARGE SCALE GENOMIC DNA]</scope>
    <source>
        <strain evidence="18">313</strain>
    </source>
</reference>
<comment type="pathway">
    <text evidence="1 15">Cofactor biosynthesis; adenosylcobalamin biosynthesis; adenosylcobalamin from cob(II)yrinate a,c-diamide: step 2/7.</text>
</comment>
<dbReference type="Proteomes" id="UP000184758">
    <property type="component" value="Unassembled WGS sequence"/>
</dbReference>
<evidence type="ECO:0000256" key="10">
    <source>
        <dbReference type="ARBA" id="ARBA00031529"/>
    </source>
</evidence>
<dbReference type="PANTHER" id="PTHR12213:SF0">
    <property type="entry name" value="CORRINOID ADENOSYLTRANSFERASE MMAB"/>
    <property type="match status" value="1"/>
</dbReference>
<evidence type="ECO:0000256" key="5">
    <source>
        <dbReference type="ARBA" id="ARBA00020963"/>
    </source>
</evidence>